<gene>
    <name evidence="5" type="ORF">IGS68_30595</name>
</gene>
<protein>
    <submittedName>
        <fullName evidence="5">Ureidoglycolate lyase</fullName>
    </submittedName>
</protein>
<evidence type="ECO:0000256" key="4">
    <source>
        <dbReference type="ARBA" id="ARBA00047684"/>
    </source>
</evidence>
<dbReference type="InterPro" id="IPR024060">
    <property type="entry name" value="Ureidoglycolate_lyase_dom_sf"/>
</dbReference>
<geneLocation type="plasmid" evidence="5 6">
    <name>pTT6-1</name>
</geneLocation>
<accession>A0ABX7BFE0</accession>
<evidence type="ECO:0000256" key="3">
    <source>
        <dbReference type="ARBA" id="ARBA00023239"/>
    </source>
</evidence>
<evidence type="ECO:0000313" key="5">
    <source>
        <dbReference type="EMBL" id="QQP92798.1"/>
    </source>
</evidence>
<evidence type="ECO:0000313" key="6">
    <source>
        <dbReference type="Proteomes" id="UP000595197"/>
    </source>
</evidence>
<organism evidence="5 6">
    <name type="scientific">Skermanella cutis</name>
    <dbReference type="NCBI Taxonomy" id="2775420"/>
    <lineage>
        <taxon>Bacteria</taxon>
        <taxon>Pseudomonadati</taxon>
        <taxon>Pseudomonadota</taxon>
        <taxon>Alphaproteobacteria</taxon>
        <taxon>Rhodospirillales</taxon>
        <taxon>Azospirillaceae</taxon>
        <taxon>Skermanella</taxon>
    </lineage>
</organism>
<dbReference type="InterPro" id="IPR047233">
    <property type="entry name" value="UAH_cupin"/>
</dbReference>
<dbReference type="PANTHER" id="PTHR21221:SF1">
    <property type="entry name" value="UREIDOGLYCOLATE LYASE"/>
    <property type="match status" value="1"/>
</dbReference>
<dbReference type="InterPro" id="IPR007247">
    <property type="entry name" value="Ureidogly_lyase"/>
</dbReference>
<dbReference type="CDD" id="cd20298">
    <property type="entry name" value="cupin_UAH"/>
    <property type="match status" value="1"/>
</dbReference>
<proteinExistence type="predicted"/>
<dbReference type="Pfam" id="PF04115">
    <property type="entry name" value="Ureidogly_lyase"/>
    <property type="match status" value="1"/>
</dbReference>
<comment type="catalytic activity">
    <reaction evidence="4">
        <text>(S)-ureidoglycolate = urea + glyoxylate</text>
        <dbReference type="Rhea" id="RHEA:11304"/>
        <dbReference type="ChEBI" id="CHEBI:16199"/>
        <dbReference type="ChEBI" id="CHEBI:36655"/>
        <dbReference type="ChEBI" id="CHEBI:57296"/>
        <dbReference type="EC" id="4.3.2.3"/>
    </reaction>
</comment>
<reference evidence="5" key="1">
    <citation type="submission" date="2021-02" db="EMBL/GenBank/DDBJ databases">
        <title>Skermanella TT6 skin isolate.</title>
        <authorList>
            <person name="Lee K."/>
            <person name="Ganzorig M."/>
        </authorList>
    </citation>
    <scope>NUCLEOTIDE SEQUENCE</scope>
    <source>
        <strain evidence="5">TT6</strain>
    </source>
</reference>
<sequence length="183" mass="19788">MVLPVRQKADSDMFQDFTTRTGQVRTVTAEALGPFGDLPEGPAETGRIDLAATFSNLRPQARTNVALVRCDAVPTELRVSEMECHPFSAQAFIPLDARDYIVVVAHDDGTGKPDPSTLTAFRVSHPTGINYHVGVWHIGMASFGDPATFVLLIHEDGTPDDRRFPAVEPFDVVVSPETASGPS</sequence>
<evidence type="ECO:0000256" key="1">
    <source>
        <dbReference type="ARBA" id="ARBA00011738"/>
    </source>
</evidence>
<keyword evidence="6" id="KW-1185">Reference proteome</keyword>
<keyword evidence="3 5" id="KW-0456">Lyase</keyword>
<dbReference type="Gene3D" id="2.60.120.480">
    <property type="entry name" value="Ureidoglycolate hydrolase"/>
    <property type="match status" value="1"/>
</dbReference>
<comment type="subunit">
    <text evidence="1">Homodimer.</text>
</comment>
<dbReference type="EMBL" id="CP067421">
    <property type="protein sequence ID" value="QQP92798.1"/>
    <property type="molecule type" value="Genomic_DNA"/>
</dbReference>
<dbReference type="RefSeq" id="WP_201081986.1">
    <property type="nucleotide sequence ID" value="NZ_CP067421.1"/>
</dbReference>
<keyword evidence="5" id="KW-0614">Plasmid</keyword>
<dbReference type="Proteomes" id="UP000595197">
    <property type="component" value="Plasmid pTT6-1"/>
</dbReference>
<evidence type="ECO:0000256" key="2">
    <source>
        <dbReference type="ARBA" id="ARBA00022631"/>
    </source>
</evidence>
<keyword evidence="2" id="KW-0659">Purine metabolism</keyword>
<dbReference type="GO" id="GO:0016829">
    <property type="term" value="F:lyase activity"/>
    <property type="evidence" value="ECO:0007669"/>
    <property type="project" value="UniProtKB-KW"/>
</dbReference>
<dbReference type="PANTHER" id="PTHR21221">
    <property type="entry name" value="UREIDOGLYCOLATE HYDROLASE"/>
    <property type="match status" value="1"/>
</dbReference>
<dbReference type="InterPro" id="IPR011051">
    <property type="entry name" value="RmlC_Cupin_sf"/>
</dbReference>
<dbReference type="SUPFAM" id="SSF51182">
    <property type="entry name" value="RmlC-like cupins"/>
    <property type="match status" value="1"/>
</dbReference>
<name>A0ABX7BFE0_9PROT</name>